<sequence length="235" mass="24229">MRTVEVTPDIWMLQFPVGQAYVLRLPGANGWAMVDAGLPGHAEPVLDALAGLGARPEELRDIVLTHSHLDHTGSAAALAAATGARVLAGAADAAVIRGEVPEPPPVLEDWEVPLWESVQAGLVDAPPPAPCPVDREVGEGDTLDWGEEARVVHVPGHTAGSIALHLPASGVLFTGDTIANVEQLMPGVFNVDRQGVINAFRRQASLSDVDTACFGHGAPVVGGAGEALRAVAAGL</sequence>
<dbReference type="Pfam" id="PF00753">
    <property type="entry name" value="Lactamase_B"/>
    <property type="match status" value="1"/>
</dbReference>
<name>A0A939JT44_9ACTN</name>
<dbReference type="Proteomes" id="UP000664781">
    <property type="component" value="Unassembled WGS sequence"/>
</dbReference>
<gene>
    <name evidence="2" type="ORF">J1792_28470</name>
</gene>
<dbReference type="AlphaFoldDB" id="A0A939JT44"/>
<feature type="domain" description="Metallo-beta-lactamase" evidence="1">
    <location>
        <begin position="17"/>
        <end position="216"/>
    </location>
</feature>
<dbReference type="InterPro" id="IPR050855">
    <property type="entry name" value="NDM-1-like"/>
</dbReference>
<dbReference type="CDD" id="cd07721">
    <property type="entry name" value="yflN-like_MBL-fold"/>
    <property type="match status" value="1"/>
</dbReference>
<organism evidence="2 3">
    <name type="scientific">Streptomyces triculaminicus</name>
    <dbReference type="NCBI Taxonomy" id="2816232"/>
    <lineage>
        <taxon>Bacteria</taxon>
        <taxon>Bacillati</taxon>
        <taxon>Actinomycetota</taxon>
        <taxon>Actinomycetes</taxon>
        <taxon>Kitasatosporales</taxon>
        <taxon>Streptomycetaceae</taxon>
        <taxon>Streptomyces</taxon>
    </lineage>
</organism>
<dbReference type="Gene3D" id="3.60.15.10">
    <property type="entry name" value="Ribonuclease Z/Hydroxyacylglutathione hydrolase-like"/>
    <property type="match status" value="1"/>
</dbReference>
<accession>A0A939JT44</accession>
<keyword evidence="3" id="KW-1185">Reference proteome</keyword>
<protein>
    <submittedName>
        <fullName evidence="2">MBL fold metallo-hydrolase</fullName>
    </submittedName>
</protein>
<evidence type="ECO:0000313" key="3">
    <source>
        <dbReference type="Proteomes" id="UP000664781"/>
    </source>
</evidence>
<dbReference type="InterPro" id="IPR001279">
    <property type="entry name" value="Metallo-B-lactamas"/>
</dbReference>
<dbReference type="SUPFAM" id="SSF56281">
    <property type="entry name" value="Metallo-hydrolase/oxidoreductase"/>
    <property type="match status" value="1"/>
</dbReference>
<dbReference type="InterPro" id="IPR036866">
    <property type="entry name" value="RibonucZ/Hydroxyglut_hydro"/>
</dbReference>
<reference evidence="2" key="1">
    <citation type="submission" date="2021-03" db="EMBL/GenBank/DDBJ databases">
        <title>Streptomyces strains.</title>
        <authorList>
            <person name="Lund M.B."/>
            <person name="Toerring T."/>
        </authorList>
    </citation>
    <scope>NUCLEOTIDE SEQUENCE</scope>
    <source>
        <strain evidence="2">JCM 4242</strain>
    </source>
</reference>
<comment type="caution">
    <text evidence="2">The sequence shown here is derived from an EMBL/GenBank/DDBJ whole genome shotgun (WGS) entry which is preliminary data.</text>
</comment>
<dbReference type="PANTHER" id="PTHR42951">
    <property type="entry name" value="METALLO-BETA-LACTAMASE DOMAIN-CONTAINING"/>
    <property type="match status" value="1"/>
</dbReference>
<evidence type="ECO:0000259" key="1">
    <source>
        <dbReference type="SMART" id="SM00849"/>
    </source>
</evidence>
<proteinExistence type="predicted"/>
<evidence type="ECO:0000313" key="2">
    <source>
        <dbReference type="EMBL" id="MBO0656532.1"/>
    </source>
</evidence>
<dbReference type="EMBL" id="JAFMOF010000005">
    <property type="protein sequence ID" value="MBO0656532.1"/>
    <property type="molecule type" value="Genomic_DNA"/>
</dbReference>
<dbReference type="SMART" id="SM00849">
    <property type="entry name" value="Lactamase_B"/>
    <property type="match status" value="1"/>
</dbReference>